<gene>
    <name evidence="9" type="primary">pfdB</name>
    <name evidence="11" type="ORF">XD54_1465</name>
</gene>
<comment type="subcellular location">
    <subcellularLocation>
        <location evidence="1 9">Cytoplasm</location>
    </subcellularLocation>
</comment>
<accession>A0A117L193</accession>
<dbReference type="InterPro" id="IPR002777">
    <property type="entry name" value="PFD_beta-like"/>
</dbReference>
<comment type="function">
    <text evidence="7 9">Molecular chaperone capable of stabilizing a range of proteins. Seems to fulfill an ATP-independent, HSP70-like function in archaeal de novo protein folding.</text>
</comment>
<dbReference type="AlphaFoldDB" id="A0A117L193"/>
<feature type="coiled-coil region" evidence="10">
    <location>
        <begin position="24"/>
        <end position="129"/>
    </location>
</feature>
<dbReference type="EMBL" id="LGFD01000030">
    <property type="protein sequence ID" value="KUK17241.1"/>
    <property type="molecule type" value="Genomic_DNA"/>
</dbReference>
<dbReference type="PANTHER" id="PTHR20903">
    <property type="entry name" value="PREFOLDIN SUBUNIT 1-RELATED"/>
    <property type="match status" value="1"/>
</dbReference>
<dbReference type="GO" id="GO:0005737">
    <property type="term" value="C:cytoplasm"/>
    <property type="evidence" value="ECO:0007669"/>
    <property type="project" value="UniProtKB-SubCell"/>
</dbReference>
<evidence type="ECO:0000313" key="12">
    <source>
        <dbReference type="Proteomes" id="UP000053911"/>
    </source>
</evidence>
<evidence type="ECO:0000256" key="9">
    <source>
        <dbReference type="HAMAP-Rule" id="MF_00307"/>
    </source>
</evidence>
<name>A0A117L193_9EURY</name>
<dbReference type="InterPro" id="IPR009053">
    <property type="entry name" value="Prefoldin"/>
</dbReference>
<keyword evidence="5 9" id="KW-0963">Cytoplasm</keyword>
<comment type="caution">
    <text evidence="11">The sequence shown here is derived from an EMBL/GenBank/DDBJ whole genome shotgun (WGS) entry which is preliminary data.</text>
</comment>
<dbReference type="Pfam" id="PF01920">
    <property type="entry name" value="Prefoldin_2"/>
    <property type="match status" value="1"/>
</dbReference>
<dbReference type="OMA" id="ERVQDQF"/>
<evidence type="ECO:0000256" key="3">
    <source>
        <dbReference type="ARBA" id="ARBA00011716"/>
    </source>
</evidence>
<reference evidence="12" key="1">
    <citation type="journal article" date="2015" name="MBio">
        <title>Genome-Resolved Metagenomic Analysis Reveals Roles for Candidate Phyla and Other Microbial Community Members in Biogeochemical Transformations in Oil Reservoirs.</title>
        <authorList>
            <person name="Hu P."/>
            <person name="Tom L."/>
            <person name="Singh A."/>
            <person name="Thomas B.C."/>
            <person name="Baker B.J."/>
            <person name="Piceno Y.M."/>
            <person name="Andersen G.L."/>
            <person name="Banfield J.F."/>
        </authorList>
    </citation>
    <scope>NUCLEOTIDE SEQUENCE [LARGE SCALE GENOMIC DNA]</scope>
</reference>
<evidence type="ECO:0000256" key="10">
    <source>
        <dbReference type="SAM" id="Coils"/>
    </source>
</evidence>
<keyword evidence="6 9" id="KW-0143">Chaperone</keyword>
<protein>
    <recommendedName>
        <fullName evidence="4 9">Prefoldin subunit beta</fullName>
    </recommendedName>
    <alternativeName>
        <fullName evidence="8 9">GimC subunit beta</fullName>
    </alternativeName>
</protein>
<evidence type="ECO:0000256" key="4">
    <source>
        <dbReference type="ARBA" id="ARBA00016304"/>
    </source>
</evidence>
<dbReference type="GO" id="GO:0044183">
    <property type="term" value="F:protein folding chaperone"/>
    <property type="evidence" value="ECO:0007669"/>
    <property type="project" value="TreeGrafter"/>
</dbReference>
<dbReference type="PANTHER" id="PTHR20903:SF0">
    <property type="entry name" value="PREFOLDIN SUBUNIT 1"/>
    <property type="match status" value="1"/>
</dbReference>
<dbReference type="PATRIC" id="fig|172049.5.peg.615"/>
<dbReference type="CDD" id="cd23162">
    <property type="entry name" value="Prefoldin_beta_GimC"/>
    <property type="match status" value="1"/>
</dbReference>
<comment type="subunit">
    <text evidence="3 9">Heterohexamer of two alpha and four beta subunits.</text>
</comment>
<comment type="similarity">
    <text evidence="2 9">Belongs to the prefoldin subunit beta family.</text>
</comment>
<dbReference type="SUPFAM" id="SSF46579">
    <property type="entry name" value="Prefoldin"/>
    <property type="match status" value="1"/>
</dbReference>
<evidence type="ECO:0000313" key="11">
    <source>
        <dbReference type="EMBL" id="KUK17241.1"/>
    </source>
</evidence>
<keyword evidence="10" id="KW-0175">Coiled coil</keyword>
<evidence type="ECO:0000256" key="7">
    <source>
        <dbReference type="ARBA" id="ARBA00025077"/>
    </source>
</evidence>
<dbReference type="InterPro" id="IPR012713">
    <property type="entry name" value="PfdB"/>
</dbReference>
<organism evidence="11 12">
    <name type="scientific">Thermococcus sibiricus</name>
    <dbReference type="NCBI Taxonomy" id="172049"/>
    <lineage>
        <taxon>Archaea</taxon>
        <taxon>Methanobacteriati</taxon>
        <taxon>Methanobacteriota</taxon>
        <taxon>Thermococci</taxon>
        <taxon>Thermococcales</taxon>
        <taxon>Thermococcaceae</taxon>
        <taxon>Thermococcus</taxon>
    </lineage>
</organism>
<dbReference type="Gene3D" id="1.10.287.370">
    <property type="match status" value="1"/>
</dbReference>
<dbReference type="GO" id="GO:0051082">
    <property type="term" value="F:unfolded protein binding"/>
    <property type="evidence" value="ECO:0007669"/>
    <property type="project" value="UniProtKB-UniRule"/>
</dbReference>
<dbReference type="NCBIfam" id="TIGR02338">
    <property type="entry name" value="gimC_beta"/>
    <property type="match status" value="1"/>
</dbReference>
<dbReference type="Proteomes" id="UP000053911">
    <property type="component" value="Unassembled WGS sequence"/>
</dbReference>
<evidence type="ECO:0000256" key="5">
    <source>
        <dbReference type="ARBA" id="ARBA00022490"/>
    </source>
</evidence>
<dbReference type="GO" id="GO:0016272">
    <property type="term" value="C:prefoldin complex"/>
    <property type="evidence" value="ECO:0007669"/>
    <property type="project" value="UniProtKB-UniRule"/>
</dbReference>
<evidence type="ECO:0000256" key="2">
    <source>
        <dbReference type="ARBA" id="ARBA00008045"/>
    </source>
</evidence>
<evidence type="ECO:0000256" key="8">
    <source>
        <dbReference type="ARBA" id="ARBA00033461"/>
    </source>
</evidence>
<evidence type="ECO:0000256" key="6">
    <source>
        <dbReference type="ARBA" id="ARBA00023186"/>
    </source>
</evidence>
<evidence type="ECO:0000256" key="1">
    <source>
        <dbReference type="ARBA" id="ARBA00004496"/>
    </source>
</evidence>
<proteinExistence type="inferred from homology"/>
<dbReference type="HAMAP" id="MF_00307">
    <property type="entry name" value="PfdB"/>
    <property type="match status" value="1"/>
</dbReference>
<sequence>MFSESIARNHDYGGVAMQNIPPQVQALLGQLESYQQQIQLVIQQKQRVQVELNDAKKALEEIEKTEEGTPIYKTVGTLIVKSTKSKALEEVKEKVETLEVRLKALERQEQKLNEKIKELTQQIQSALRGGVAG</sequence>